<keyword evidence="3" id="KW-1185">Reference proteome</keyword>
<evidence type="ECO:0000256" key="1">
    <source>
        <dbReference type="SAM" id="SignalP"/>
    </source>
</evidence>
<organism evidence="2 3">
    <name type="scientific">Orchesella dallaii</name>
    <dbReference type="NCBI Taxonomy" id="48710"/>
    <lineage>
        <taxon>Eukaryota</taxon>
        <taxon>Metazoa</taxon>
        <taxon>Ecdysozoa</taxon>
        <taxon>Arthropoda</taxon>
        <taxon>Hexapoda</taxon>
        <taxon>Collembola</taxon>
        <taxon>Entomobryomorpha</taxon>
        <taxon>Entomobryoidea</taxon>
        <taxon>Orchesellidae</taxon>
        <taxon>Orchesellinae</taxon>
        <taxon>Orchesella</taxon>
    </lineage>
</organism>
<evidence type="ECO:0000313" key="3">
    <source>
        <dbReference type="Proteomes" id="UP001642540"/>
    </source>
</evidence>
<protein>
    <recommendedName>
        <fullName evidence="4">Orcokinin</fullName>
    </recommendedName>
</protein>
<dbReference type="Proteomes" id="UP001642540">
    <property type="component" value="Unassembled WGS sequence"/>
</dbReference>
<reference evidence="2 3" key="1">
    <citation type="submission" date="2024-08" db="EMBL/GenBank/DDBJ databases">
        <authorList>
            <person name="Cucini C."/>
            <person name="Frati F."/>
        </authorList>
    </citation>
    <scope>NUCLEOTIDE SEQUENCE [LARGE SCALE GENOMIC DNA]</scope>
</reference>
<evidence type="ECO:0008006" key="4">
    <source>
        <dbReference type="Google" id="ProtNLM"/>
    </source>
</evidence>
<accession>A0ABP1QRQ8</accession>
<proteinExistence type="predicted"/>
<sequence>MMIRTDFTALFCILVPLPLILGAPVDDVLKQQQQQMSSGAYREEPYWSYYNQGRGLASKKLDSLAGDVFGLAKRFDSLSGATFGTQKRNFDEIDRNGFGAFLKRNFDEIDRNGLGFYKRNFDEIDRTGFGAFVKRAA</sequence>
<comment type="caution">
    <text evidence="2">The sequence shown here is derived from an EMBL/GenBank/DDBJ whole genome shotgun (WGS) entry which is preliminary data.</text>
</comment>
<evidence type="ECO:0000313" key="2">
    <source>
        <dbReference type="EMBL" id="CAL8110534.1"/>
    </source>
</evidence>
<gene>
    <name evidence="2" type="ORF">ODALV1_LOCUS14334</name>
</gene>
<keyword evidence="1" id="KW-0732">Signal</keyword>
<name>A0ABP1QRQ8_9HEXA</name>
<feature type="signal peptide" evidence="1">
    <location>
        <begin position="1"/>
        <end position="22"/>
    </location>
</feature>
<dbReference type="EMBL" id="CAXLJM020000045">
    <property type="protein sequence ID" value="CAL8110534.1"/>
    <property type="molecule type" value="Genomic_DNA"/>
</dbReference>
<feature type="chain" id="PRO_5045630546" description="Orcokinin" evidence="1">
    <location>
        <begin position="23"/>
        <end position="137"/>
    </location>
</feature>